<dbReference type="SMART" id="SM00220">
    <property type="entry name" value="S_TKc"/>
    <property type="match status" value="1"/>
</dbReference>
<dbReference type="InterPro" id="IPR017441">
    <property type="entry name" value="Protein_kinase_ATP_BS"/>
</dbReference>
<feature type="compositionally biased region" description="Gly residues" evidence="6">
    <location>
        <begin position="175"/>
        <end position="190"/>
    </location>
</feature>
<feature type="domain" description="Protein kinase" evidence="7">
    <location>
        <begin position="239"/>
        <end position="529"/>
    </location>
</feature>
<dbReference type="Proteomes" id="UP000747399">
    <property type="component" value="Unassembled WGS sequence"/>
</dbReference>
<feature type="region of interest" description="Disordered" evidence="6">
    <location>
        <begin position="162"/>
        <end position="203"/>
    </location>
</feature>
<accession>A0A8J4FAZ4</accession>
<dbReference type="PANTHER" id="PTHR11042">
    <property type="entry name" value="EUKARYOTIC TRANSLATION INITIATION FACTOR 2-ALPHA KINASE EIF2-ALPHA KINASE -RELATED"/>
    <property type="match status" value="1"/>
</dbReference>
<dbReference type="SUPFAM" id="SSF56112">
    <property type="entry name" value="Protein kinase-like (PK-like)"/>
    <property type="match status" value="1"/>
</dbReference>
<evidence type="ECO:0000256" key="5">
    <source>
        <dbReference type="PROSITE-ProRule" id="PRU10141"/>
    </source>
</evidence>
<dbReference type="InterPro" id="IPR011009">
    <property type="entry name" value="Kinase-like_dom_sf"/>
</dbReference>
<keyword evidence="3" id="KW-0418">Kinase</keyword>
<dbReference type="GO" id="GO:0005524">
    <property type="term" value="F:ATP binding"/>
    <property type="evidence" value="ECO:0007669"/>
    <property type="project" value="UniProtKB-UniRule"/>
</dbReference>
<keyword evidence="4 5" id="KW-0067">ATP-binding</keyword>
<dbReference type="Gene3D" id="1.10.510.10">
    <property type="entry name" value="Transferase(Phosphotransferase) domain 1"/>
    <property type="match status" value="1"/>
</dbReference>
<dbReference type="GO" id="GO:0005737">
    <property type="term" value="C:cytoplasm"/>
    <property type="evidence" value="ECO:0007669"/>
    <property type="project" value="TreeGrafter"/>
</dbReference>
<dbReference type="PROSITE" id="PS50011">
    <property type="entry name" value="PROTEIN_KINASE_DOM"/>
    <property type="match status" value="1"/>
</dbReference>
<evidence type="ECO:0000313" key="8">
    <source>
        <dbReference type="EMBL" id="GIL67359.1"/>
    </source>
</evidence>
<feature type="compositionally biased region" description="Basic and acidic residues" evidence="6">
    <location>
        <begin position="71"/>
        <end position="85"/>
    </location>
</feature>
<evidence type="ECO:0000256" key="4">
    <source>
        <dbReference type="ARBA" id="ARBA00022840"/>
    </source>
</evidence>
<dbReference type="InterPro" id="IPR050339">
    <property type="entry name" value="CC_SR_Kinase"/>
</dbReference>
<organism evidence="8 9">
    <name type="scientific">Volvox africanus</name>
    <dbReference type="NCBI Taxonomy" id="51714"/>
    <lineage>
        <taxon>Eukaryota</taxon>
        <taxon>Viridiplantae</taxon>
        <taxon>Chlorophyta</taxon>
        <taxon>core chlorophytes</taxon>
        <taxon>Chlorophyceae</taxon>
        <taxon>CS clade</taxon>
        <taxon>Chlamydomonadales</taxon>
        <taxon>Volvocaceae</taxon>
        <taxon>Volvox</taxon>
    </lineage>
</organism>
<dbReference type="PROSITE" id="PS00107">
    <property type="entry name" value="PROTEIN_KINASE_ATP"/>
    <property type="match status" value="1"/>
</dbReference>
<dbReference type="EMBL" id="BNCO01000097">
    <property type="protein sequence ID" value="GIL67359.1"/>
    <property type="molecule type" value="Genomic_DNA"/>
</dbReference>
<evidence type="ECO:0000256" key="2">
    <source>
        <dbReference type="ARBA" id="ARBA00022741"/>
    </source>
</evidence>
<evidence type="ECO:0000313" key="9">
    <source>
        <dbReference type="Proteomes" id="UP000747399"/>
    </source>
</evidence>
<dbReference type="AlphaFoldDB" id="A0A8J4FAZ4"/>
<protein>
    <recommendedName>
        <fullName evidence="7">Protein kinase domain-containing protein</fullName>
    </recommendedName>
</protein>
<dbReference type="Pfam" id="PF00069">
    <property type="entry name" value="Pkinase"/>
    <property type="match status" value="1"/>
</dbReference>
<feature type="compositionally biased region" description="Low complexity" evidence="6">
    <location>
        <begin position="1"/>
        <end position="24"/>
    </location>
</feature>
<name>A0A8J4FAZ4_9CHLO</name>
<evidence type="ECO:0000256" key="6">
    <source>
        <dbReference type="SAM" id="MobiDB-lite"/>
    </source>
</evidence>
<evidence type="ECO:0000256" key="1">
    <source>
        <dbReference type="ARBA" id="ARBA00022679"/>
    </source>
</evidence>
<feature type="region of interest" description="Disordered" evidence="6">
    <location>
        <begin position="1"/>
        <end position="98"/>
    </location>
</feature>
<proteinExistence type="predicted"/>
<dbReference type="Gene3D" id="3.30.200.20">
    <property type="entry name" value="Phosphorylase Kinase, domain 1"/>
    <property type="match status" value="1"/>
</dbReference>
<evidence type="ECO:0000256" key="3">
    <source>
        <dbReference type="ARBA" id="ARBA00022777"/>
    </source>
</evidence>
<keyword evidence="1" id="KW-0808">Transferase</keyword>
<sequence>MTTATTAAKTHSSANPNKKNPNKNSGTTRQQRTDPGLLRPSRTLSQAGVVIHRAPAPPPEPRPASRSARPRLLEVKRAPHQDDVRSCSTPDITTPKDPLINLNAKLLESGPPSLRHATNRPLAQATTAATATAAVPIAAAAATAAAATAAEGIDEDPLRFRSQSARGEGSAAGASGSGDGPGGEGGGGGRSPKPKVQLVEPPTPCNPYMARVEGGGRYSFQAAESCLKPECYSRVLWDYHQEVELGHGNFSKVYRAVHRLTGVPFAIKTNRSPITTLQARNMWLNEMQALAAVQGHPHIVRLHDAWFESDPRNTGERVFIKMELCGDSLGGLVRRRLQLSEQGALDLLRQMSSALKRIHEVGMVHLDIKPDNIYAVLGRGPESGFLETQHRAASNSPATNTAGISGCVSGSGALYKLGDFGLAMMQGGRRVGASEGDCRYLAPEVLRTRRFLATGLADRIDIFALGATTYELMRGTELPKNGSDYMDLRAGRIVLPGVDTRLVALLKRMMSADPTQRPTADLLVRSPLLTSGVGNGGGGGGGVSPLRSHSTPMTLPSALLPTVRCGVSVAHLAPRVAVAAGLVAPSRGPPFPVGPQLLSAMRHSVSCTR</sequence>
<keyword evidence="2 5" id="KW-0547">Nucleotide-binding</keyword>
<reference evidence="8" key="1">
    <citation type="journal article" date="2021" name="Proc. Natl. Acad. Sci. U.S.A.">
        <title>Three genomes in the algal genus Volvox reveal the fate of a haploid sex-determining region after a transition to homothallism.</title>
        <authorList>
            <person name="Yamamoto K."/>
            <person name="Hamaji T."/>
            <person name="Kawai-Toyooka H."/>
            <person name="Matsuzaki R."/>
            <person name="Takahashi F."/>
            <person name="Nishimura Y."/>
            <person name="Kawachi M."/>
            <person name="Noguchi H."/>
            <person name="Minakuchi Y."/>
            <person name="Umen J.G."/>
            <person name="Toyoda A."/>
            <person name="Nozaki H."/>
        </authorList>
    </citation>
    <scope>NUCLEOTIDE SEQUENCE</scope>
    <source>
        <strain evidence="8">NIES-3780</strain>
    </source>
</reference>
<comment type="caution">
    <text evidence="8">The sequence shown here is derived from an EMBL/GenBank/DDBJ whole genome shotgun (WGS) entry which is preliminary data.</text>
</comment>
<gene>
    <name evidence="8" type="ORF">Vafri_20756</name>
</gene>
<dbReference type="GO" id="GO:0005634">
    <property type="term" value="C:nucleus"/>
    <property type="evidence" value="ECO:0007669"/>
    <property type="project" value="TreeGrafter"/>
</dbReference>
<keyword evidence="9" id="KW-1185">Reference proteome</keyword>
<dbReference type="PANTHER" id="PTHR11042:SF185">
    <property type="entry name" value="WEE1-LIKE PROTEIN KINASE"/>
    <property type="match status" value="1"/>
</dbReference>
<feature type="compositionally biased region" description="Low complexity" evidence="6">
    <location>
        <begin position="164"/>
        <end position="174"/>
    </location>
</feature>
<dbReference type="InterPro" id="IPR000719">
    <property type="entry name" value="Prot_kinase_dom"/>
</dbReference>
<evidence type="ECO:0000259" key="7">
    <source>
        <dbReference type="PROSITE" id="PS50011"/>
    </source>
</evidence>
<feature type="binding site" evidence="5">
    <location>
        <position position="268"/>
    </location>
    <ligand>
        <name>ATP</name>
        <dbReference type="ChEBI" id="CHEBI:30616"/>
    </ligand>
</feature>
<dbReference type="GO" id="GO:0004713">
    <property type="term" value="F:protein tyrosine kinase activity"/>
    <property type="evidence" value="ECO:0007669"/>
    <property type="project" value="TreeGrafter"/>
</dbReference>